<keyword evidence="4" id="KW-0528">Neurotoxin</keyword>
<keyword evidence="8" id="KW-1185">Reference proteome</keyword>
<evidence type="ECO:0000256" key="3">
    <source>
        <dbReference type="ARBA" id="ARBA00022537"/>
    </source>
</evidence>
<evidence type="ECO:0000313" key="7">
    <source>
        <dbReference type="EMBL" id="UYV67594.1"/>
    </source>
</evidence>
<evidence type="ECO:0000256" key="1">
    <source>
        <dbReference type="ARBA" id="ARBA00004175"/>
    </source>
</evidence>
<feature type="repeat" description="ANK" evidence="6">
    <location>
        <begin position="15"/>
        <end position="47"/>
    </location>
</feature>
<keyword evidence="5" id="KW-1053">Target membrane</keyword>
<keyword evidence="6" id="KW-0040">ANK repeat</keyword>
<proteinExistence type="predicted"/>
<dbReference type="SMART" id="SM00248">
    <property type="entry name" value="ANK"/>
    <property type="match status" value="3"/>
</dbReference>
<gene>
    <name evidence="7" type="ORF">LAZ67_5001325</name>
</gene>
<evidence type="ECO:0000313" key="8">
    <source>
        <dbReference type="Proteomes" id="UP001235939"/>
    </source>
</evidence>
<dbReference type="InterPro" id="IPR036770">
    <property type="entry name" value="Ankyrin_rpt-contain_sf"/>
</dbReference>
<evidence type="ECO:0000256" key="4">
    <source>
        <dbReference type="ARBA" id="ARBA00023028"/>
    </source>
</evidence>
<dbReference type="Pfam" id="PF00023">
    <property type="entry name" value="Ank"/>
    <property type="match status" value="1"/>
</dbReference>
<keyword evidence="3" id="KW-1052">Target cell membrane</keyword>
<comment type="subcellular location">
    <subcellularLocation>
        <location evidence="1">Target cell membrane</location>
    </subcellularLocation>
</comment>
<dbReference type="Gene3D" id="1.25.40.20">
    <property type="entry name" value="Ankyrin repeat-containing domain"/>
    <property type="match status" value="2"/>
</dbReference>
<dbReference type="PROSITE" id="PS50088">
    <property type="entry name" value="ANK_REPEAT"/>
    <property type="match status" value="3"/>
</dbReference>
<reference evidence="7 8" key="1">
    <citation type="submission" date="2022-01" db="EMBL/GenBank/DDBJ databases">
        <title>A chromosomal length assembly of Cordylochernes scorpioides.</title>
        <authorList>
            <person name="Zeh D."/>
            <person name="Zeh J."/>
        </authorList>
    </citation>
    <scope>NUCLEOTIDE SEQUENCE [LARGE SCALE GENOMIC DNA]</scope>
    <source>
        <strain evidence="7">IN4F17</strain>
        <tissue evidence="7">Whole Body</tissue>
    </source>
</reference>
<keyword evidence="4" id="KW-0638">Presynaptic neurotoxin</keyword>
<sequence length="335" mass="37807">MFNKCESYTSDVTQAGRTPFHTAAIYRNHELYRVLSDAGADPKIRDQKGRFPEYYFSNPIKPPELPNYAESMNLEPEPAEEEDVTSDFTPPMPSAEMPRNIRLEGTKLNELIQLWIKNKDLLRLEHVVIAGQGSRLQGLTSDDPHVQEFLDLVPTYMDRIKAVHAAVVRGSLAEVRAVLVRKRFALCRDEWGASPLHLAVLLGHTDILRYIVLHFPETLQGPDNEGRTPLHYAAAMRDGGHYYKILRASGADETIVDKSGHTAEHYLTNPGELTAADFSPRYPWLDQRPAKLSFWKREETPSPEVLLYVTGGRSSTNKGLPCRVKYGVVSPESLR</sequence>
<organism evidence="7 8">
    <name type="scientific">Cordylochernes scorpioides</name>
    <dbReference type="NCBI Taxonomy" id="51811"/>
    <lineage>
        <taxon>Eukaryota</taxon>
        <taxon>Metazoa</taxon>
        <taxon>Ecdysozoa</taxon>
        <taxon>Arthropoda</taxon>
        <taxon>Chelicerata</taxon>
        <taxon>Arachnida</taxon>
        <taxon>Pseudoscorpiones</taxon>
        <taxon>Cheliferoidea</taxon>
        <taxon>Chernetidae</taxon>
        <taxon>Cordylochernes</taxon>
    </lineage>
</organism>
<name>A0ABY6KFQ8_9ARAC</name>
<evidence type="ECO:0000256" key="2">
    <source>
        <dbReference type="ARBA" id="ARBA00022483"/>
    </source>
</evidence>
<protein>
    <submittedName>
        <fullName evidence="7">Uncharacterized protein</fullName>
    </submittedName>
</protein>
<dbReference type="PROSITE" id="PS50297">
    <property type="entry name" value="ANK_REP_REGION"/>
    <property type="match status" value="3"/>
</dbReference>
<dbReference type="InterPro" id="IPR002110">
    <property type="entry name" value="Ankyrin_rpt"/>
</dbReference>
<dbReference type="PANTHER" id="PTHR24172:SF4">
    <property type="entry name" value="ANK_REP_REGION DOMAIN-CONTAINING PROTEIN"/>
    <property type="match status" value="1"/>
</dbReference>
<dbReference type="Proteomes" id="UP001235939">
    <property type="component" value="Chromosome 05"/>
</dbReference>
<evidence type="ECO:0000256" key="5">
    <source>
        <dbReference type="ARBA" id="ARBA00023298"/>
    </source>
</evidence>
<dbReference type="EMBL" id="CP092867">
    <property type="protein sequence ID" value="UYV67594.1"/>
    <property type="molecule type" value="Genomic_DNA"/>
</dbReference>
<feature type="repeat" description="ANK" evidence="6">
    <location>
        <begin position="225"/>
        <end position="258"/>
    </location>
</feature>
<accession>A0ABY6KFQ8</accession>
<dbReference type="PANTHER" id="PTHR24172">
    <property type="entry name" value="ANK_REP_REGION DOMAIN-CONTAINING PROTEIN"/>
    <property type="match status" value="1"/>
</dbReference>
<dbReference type="Pfam" id="PF12796">
    <property type="entry name" value="Ank_2"/>
    <property type="match status" value="1"/>
</dbReference>
<evidence type="ECO:0000256" key="6">
    <source>
        <dbReference type="PROSITE-ProRule" id="PRU00023"/>
    </source>
</evidence>
<keyword evidence="4" id="KW-0800">Toxin</keyword>
<keyword evidence="2" id="KW-0268">Exocytosis</keyword>
<keyword evidence="5" id="KW-0472">Membrane</keyword>
<feature type="repeat" description="ANK" evidence="6">
    <location>
        <begin position="191"/>
        <end position="212"/>
    </location>
</feature>
<dbReference type="SUPFAM" id="SSF48403">
    <property type="entry name" value="Ankyrin repeat"/>
    <property type="match status" value="1"/>
</dbReference>